<evidence type="ECO:0000313" key="4">
    <source>
        <dbReference type="Proteomes" id="UP000887568"/>
    </source>
</evidence>
<evidence type="ECO:0000313" key="3">
    <source>
        <dbReference type="EnsemblMetazoa" id="XP_038077647.1"/>
    </source>
</evidence>
<dbReference type="CTD" id="93436"/>
<dbReference type="PANTHER" id="PTHR22895:SF0">
    <property type="entry name" value="ARMADILLO REPEAT-CONTAINING PROTEIN 6"/>
    <property type="match status" value="1"/>
</dbReference>
<organism evidence="3 4">
    <name type="scientific">Patiria miniata</name>
    <name type="common">Bat star</name>
    <name type="synonym">Asterina miniata</name>
    <dbReference type="NCBI Taxonomy" id="46514"/>
    <lineage>
        <taxon>Eukaryota</taxon>
        <taxon>Metazoa</taxon>
        <taxon>Echinodermata</taxon>
        <taxon>Eleutherozoa</taxon>
        <taxon>Asterozoa</taxon>
        <taxon>Asteroidea</taxon>
        <taxon>Valvatacea</taxon>
        <taxon>Valvatida</taxon>
        <taxon>Asterinidae</taxon>
        <taxon>Patiria</taxon>
    </lineage>
</organism>
<dbReference type="SMART" id="SM00185">
    <property type="entry name" value="ARM"/>
    <property type="match status" value="4"/>
</dbReference>
<evidence type="ECO:0008006" key="5">
    <source>
        <dbReference type="Google" id="ProtNLM"/>
    </source>
</evidence>
<dbReference type="Proteomes" id="UP000887568">
    <property type="component" value="Unplaced"/>
</dbReference>
<dbReference type="EnsemblMetazoa" id="XM_038221719.1">
    <property type="protein sequence ID" value="XP_038077647.1"/>
    <property type="gene ID" value="LOC119745398"/>
</dbReference>
<keyword evidence="4" id="KW-1185">Reference proteome</keyword>
<dbReference type="OMA" id="THKQPDL"/>
<dbReference type="InterPro" id="IPR011989">
    <property type="entry name" value="ARM-like"/>
</dbReference>
<dbReference type="SUPFAM" id="SSF48371">
    <property type="entry name" value="ARM repeat"/>
    <property type="match status" value="1"/>
</dbReference>
<protein>
    <recommendedName>
        <fullName evidence="5">Armadillo repeat-containing protein 6</fullName>
    </recommendedName>
</protein>
<dbReference type="Gene3D" id="1.25.10.10">
    <property type="entry name" value="Leucine-rich Repeat Variant"/>
    <property type="match status" value="2"/>
</dbReference>
<name>A0A914BQ76_PATMI</name>
<keyword evidence="1" id="KW-0677">Repeat</keyword>
<dbReference type="GeneID" id="119745398"/>
<dbReference type="AlphaFoldDB" id="A0A914BQ76"/>
<dbReference type="PANTHER" id="PTHR22895">
    <property type="entry name" value="ARMADILLO REPEAT-CONTAINING PROTEIN 6"/>
    <property type="match status" value="1"/>
</dbReference>
<accession>A0A914BQ76</accession>
<proteinExistence type="predicted"/>
<dbReference type="PROSITE" id="PS50176">
    <property type="entry name" value="ARM_REPEAT"/>
    <property type="match status" value="1"/>
</dbReference>
<evidence type="ECO:0000256" key="1">
    <source>
        <dbReference type="ARBA" id="ARBA00022737"/>
    </source>
</evidence>
<dbReference type="OrthoDB" id="449062at2759"/>
<dbReference type="GO" id="GO:0002244">
    <property type="term" value="P:hematopoietic progenitor cell differentiation"/>
    <property type="evidence" value="ECO:0007669"/>
    <property type="project" value="TreeGrafter"/>
</dbReference>
<sequence>MATKRITQDTFDEVVKENIEEFEMSPEEALNEAIQQFETQGVNLLNIIKAVPTVDSESGTVTRHPVLEALDQLNQVLQGAVTDKESVKAFLVRFSSECGADISHRIAAGSNNAYPTLKFLVQKYLKDPDMLPVTLDTMAALLNGQPDLIQTAEIQMLCDVLQENVASETVSVSCVRLIRLSCTMHEMNRRAFVKAELIPLLIQTLEKNPQSTVAIKEACGALRILTVDDDVRVPFGKAHDHAKMIVEEGAMKALLDTLRVHLEDSSLSGDLCLTLGRLAVRNEFCQEIIDLGGLKLVLQVVNNNMDNQIVVKQVLAMLKAIAGNDQVKVAIVNAGGAAIIVQAVSQHIKQPGVCEAGFAAIAAITLRNPGHAKIVMEAGTAPVVIQAMQIHPKEVATQKQACMALRNLVARSREQCQSILALGAEPLIRKALACCEDEAKAALRDLGCEVELKELWKGEKNPIIR</sequence>
<feature type="repeat" description="ARM" evidence="2">
    <location>
        <begin position="292"/>
        <end position="336"/>
    </location>
</feature>
<dbReference type="InterPro" id="IPR016024">
    <property type="entry name" value="ARM-type_fold"/>
</dbReference>
<reference evidence="3" key="1">
    <citation type="submission" date="2022-11" db="UniProtKB">
        <authorList>
            <consortium name="EnsemblMetazoa"/>
        </authorList>
    </citation>
    <scope>IDENTIFICATION</scope>
</reference>
<dbReference type="RefSeq" id="XP_038077647.1">
    <property type="nucleotide sequence ID" value="XM_038221719.1"/>
</dbReference>
<evidence type="ECO:0000256" key="2">
    <source>
        <dbReference type="PROSITE-ProRule" id="PRU00259"/>
    </source>
</evidence>
<dbReference type="InterPro" id="IPR000225">
    <property type="entry name" value="Armadillo"/>
</dbReference>